<dbReference type="PANTHER" id="PTHR43853:SF11">
    <property type="entry name" value="3-KETOACYL-COA THIOLASE FADA"/>
    <property type="match status" value="1"/>
</dbReference>
<dbReference type="Gene3D" id="3.40.47.10">
    <property type="match status" value="2"/>
</dbReference>
<dbReference type="InterPro" id="IPR020615">
    <property type="entry name" value="Thiolase_acyl_enz_int_AS"/>
</dbReference>
<dbReference type="PROSITE" id="PS00737">
    <property type="entry name" value="THIOLASE_2"/>
    <property type="match status" value="1"/>
</dbReference>
<feature type="domain" description="Thiolase N-terminal" evidence="8">
    <location>
        <begin position="4"/>
        <end position="268"/>
    </location>
</feature>
<dbReference type="Pfam" id="PF02803">
    <property type="entry name" value="Thiolase_C"/>
    <property type="match status" value="1"/>
</dbReference>
<evidence type="ECO:0000256" key="1">
    <source>
        <dbReference type="ARBA" id="ARBA00005189"/>
    </source>
</evidence>
<feature type="active site" description="Proton acceptor" evidence="6">
    <location>
        <position position="385"/>
    </location>
</feature>
<comment type="caution">
    <text evidence="10">The sequence shown here is derived from an EMBL/GenBank/DDBJ whole genome shotgun (WGS) entry which is preliminary data.</text>
</comment>
<dbReference type="STRING" id="33978.A6M13_14090"/>
<evidence type="ECO:0000256" key="5">
    <source>
        <dbReference type="ARBA" id="ARBA00024073"/>
    </source>
</evidence>
<dbReference type="PANTHER" id="PTHR43853">
    <property type="entry name" value="3-KETOACYL-COA THIOLASE, PEROXISOMAL"/>
    <property type="match status" value="1"/>
</dbReference>
<evidence type="ECO:0000256" key="2">
    <source>
        <dbReference type="ARBA" id="ARBA00010982"/>
    </source>
</evidence>
<dbReference type="RefSeq" id="WP_066545225.1">
    <property type="nucleotide sequence ID" value="NZ_MASJ01000017.1"/>
</dbReference>
<dbReference type="InterPro" id="IPR050215">
    <property type="entry name" value="Thiolase-like_sf_Thiolase"/>
</dbReference>
<evidence type="ECO:0000313" key="11">
    <source>
        <dbReference type="Proteomes" id="UP000093199"/>
    </source>
</evidence>
<evidence type="ECO:0000259" key="8">
    <source>
        <dbReference type="Pfam" id="PF00108"/>
    </source>
</evidence>
<dbReference type="InterPro" id="IPR020616">
    <property type="entry name" value="Thiolase_N"/>
</dbReference>
<dbReference type="Proteomes" id="UP000093199">
    <property type="component" value="Unassembled WGS sequence"/>
</dbReference>
<protein>
    <recommendedName>
        <fullName evidence="5">acetyl-CoA C-acyltransferase</fullName>
        <ecNumber evidence="5">2.3.1.16</ecNumber>
    </recommendedName>
</protein>
<dbReference type="InterPro" id="IPR016039">
    <property type="entry name" value="Thiolase-like"/>
</dbReference>
<dbReference type="SUPFAM" id="SSF53901">
    <property type="entry name" value="Thiolase-like"/>
    <property type="match status" value="2"/>
</dbReference>
<dbReference type="Pfam" id="PF00108">
    <property type="entry name" value="Thiolase_N"/>
    <property type="match status" value="1"/>
</dbReference>
<organism evidence="10 11">
    <name type="scientific">Caryophanon tenue</name>
    <dbReference type="NCBI Taxonomy" id="33978"/>
    <lineage>
        <taxon>Bacteria</taxon>
        <taxon>Bacillati</taxon>
        <taxon>Bacillota</taxon>
        <taxon>Bacilli</taxon>
        <taxon>Bacillales</taxon>
        <taxon>Caryophanaceae</taxon>
        <taxon>Caryophanon</taxon>
    </lineage>
</organism>
<evidence type="ECO:0000256" key="7">
    <source>
        <dbReference type="RuleBase" id="RU003557"/>
    </source>
</evidence>
<dbReference type="EC" id="2.3.1.16" evidence="5"/>
<dbReference type="GO" id="GO:0005737">
    <property type="term" value="C:cytoplasm"/>
    <property type="evidence" value="ECO:0007669"/>
    <property type="project" value="UniProtKB-ARBA"/>
</dbReference>
<dbReference type="PROSITE" id="PS00098">
    <property type="entry name" value="THIOLASE_1"/>
    <property type="match status" value="1"/>
</dbReference>
<dbReference type="GO" id="GO:0006635">
    <property type="term" value="P:fatty acid beta-oxidation"/>
    <property type="evidence" value="ECO:0007669"/>
    <property type="project" value="TreeGrafter"/>
</dbReference>
<dbReference type="CDD" id="cd00751">
    <property type="entry name" value="thiolase"/>
    <property type="match status" value="1"/>
</dbReference>
<evidence type="ECO:0000313" key="10">
    <source>
        <dbReference type="EMBL" id="OCS85009.1"/>
    </source>
</evidence>
<evidence type="ECO:0000259" key="9">
    <source>
        <dbReference type="Pfam" id="PF02803"/>
    </source>
</evidence>
<feature type="active site" description="Proton acceptor" evidence="6">
    <location>
        <position position="355"/>
    </location>
</feature>
<comment type="similarity">
    <text evidence="2 7">Belongs to the thiolase-like superfamily. Thiolase family.</text>
</comment>
<dbReference type="GO" id="GO:0003988">
    <property type="term" value="F:acetyl-CoA C-acyltransferase activity"/>
    <property type="evidence" value="ECO:0007669"/>
    <property type="project" value="UniProtKB-EC"/>
</dbReference>
<gene>
    <name evidence="10" type="ORF">A6M13_14090</name>
</gene>
<dbReference type="InterPro" id="IPR020613">
    <property type="entry name" value="Thiolase_CS"/>
</dbReference>
<dbReference type="InterPro" id="IPR020610">
    <property type="entry name" value="Thiolase_AS"/>
</dbReference>
<feature type="domain" description="Thiolase C-terminal" evidence="9">
    <location>
        <begin position="277"/>
        <end position="397"/>
    </location>
</feature>
<dbReference type="AlphaFoldDB" id="A0A1C0YCZ5"/>
<evidence type="ECO:0000256" key="6">
    <source>
        <dbReference type="PIRSR" id="PIRSR000429-1"/>
    </source>
</evidence>
<dbReference type="OrthoDB" id="2774224at2"/>
<keyword evidence="4 7" id="KW-0012">Acyltransferase</keyword>
<dbReference type="PIRSF" id="PIRSF000429">
    <property type="entry name" value="Ac-CoA_Ac_transf"/>
    <property type="match status" value="1"/>
</dbReference>
<keyword evidence="11" id="KW-1185">Reference proteome</keyword>
<dbReference type="PROSITE" id="PS00099">
    <property type="entry name" value="THIOLASE_3"/>
    <property type="match status" value="1"/>
</dbReference>
<dbReference type="FunFam" id="3.40.47.10:FF:000010">
    <property type="entry name" value="Acetyl-CoA acetyltransferase (Thiolase)"/>
    <property type="match status" value="1"/>
</dbReference>
<keyword evidence="3 7" id="KW-0808">Transferase</keyword>
<accession>A0A1C0YCZ5</accession>
<dbReference type="InterPro" id="IPR002155">
    <property type="entry name" value="Thiolase"/>
</dbReference>
<dbReference type="EMBL" id="MASJ01000017">
    <property type="protein sequence ID" value="OCS85009.1"/>
    <property type="molecule type" value="Genomic_DNA"/>
</dbReference>
<dbReference type="GO" id="GO:0010124">
    <property type="term" value="P:phenylacetate catabolic process"/>
    <property type="evidence" value="ECO:0007669"/>
    <property type="project" value="TreeGrafter"/>
</dbReference>
<dbReference type="InterPro" id="IPR020617">
    <property type="entry name" value="Thiolase_C"/>
</dbReference>
<reference evidence="10 11" key="1">
    <citation type="submission" date="2016-07" db="EMBL/GenBank/DDBJ databases">
        <title>Caryophanon tenue genome sequencing.</title>
        <authorList>
            <person name="Verma A."/>
            <person name="Pal Y."/>
            <person name="Krishnamurthi S."/>
        </authorList>
    </citation>
    <scope>NUCLEOTIDE SEQUENCE [LARGE SCALE GENOMIC DNA]</scope>
    <source>
        <strain evidence="10 11">DSM 14152</strain>
    </source>
</reference>
<sequence length="399" mass="42643">MEHVYIVEAVRTPIGKYNGVFRHIRPDDLAALVLKEIAARQPALQLLHIDDVIFGNVNQAGEDNRNVARMATLLAGYPQEVSATTINRLCGSGLDAISYGARAIRAGEADVVIAGGVESMTRAPFVMAKPSQAFPRGSMEMFDTTIGWRFVNPKLEAMYGADAMPQTAENIAQRYNISKERQNEFAARSQQKAQQAIRKHHFAREIMAVMGHDAQGNEICVTQDENPRPNVTAEGLQDVPPLFNGGTVTAATSSGINDGAAAVLLMSERYMKKHGFTPLAKYSGSATAGVEPAVMGLGPIAATNKLCKQLNIDIAQFDIIELNEAFAAQAIACIDALQLDEARVNINGGAIALGHPIGASGARIMTTLLYTMQRQQAARGLATMCIGVGQGIALAIEAP</sequence>
<feature type="active site" description="Acyl-thioester intermediate" evidence="6">
    <location>
        <position position="90"/>
    </location>
</feature>
<dbReference type="NCBIfam" id="TIGR01930">
    <property type="entry name" value="AcCoA-C-Actrans"/>
    <property type="match status" value="1"/>
</dbReference>
<proteinExistence type="inferred from homology"/>
<evidence type="ECO:0000256" key="4">
    <source>
        <dbReference type="ARBA" id="ARBA00023315"/>
    </source>
</evidence>
<comment type="pathway">
    <text evidence="1">Lipid metabolism.</text>
</comment>
<evidence type="ECO:0000256" key="3">
    <source>
        <dbReference type="ARBA" id="ARBA00022679"/>
    </source>
</evidence>
<name>A0A1C0YCZ5_9BACL</name>